<keyword evidence="2" id="KW-1185">Reference proteome</keyword>
<protein>
    <submittedName>
        <fullName evidence="1">Uncharacterized protein</fullName>
    </submittedName>
</protein>
<evidence type="ECO:0000313" key="2">
    <source>
        <dbReference type="Proteomes" id="UP000071859"/>
    </source>
</evidence>
<accession>A0A158DBA3</accession>
<gene>
    <name evidence="1" type="ORF">AWB78_04944</name>
</gene>
<sequence length="180" mass="20586">MSIYGHAANQIFKHLPDFRQCFARTVWDNELARAISADFNSLSIILTTAGKQVWILVHMLVDGGPTTTEVVSWVNPLKILLERRKFEHELRTKNIQRVIGALLEKSRTAHALTFVKLSLCRHLEHIEGECFSQRNASSSHYDRWLGTWSRREVVRCNSNLHDGTRAKGFGLPQHRLGQDG</sequence>
<dbReference type="EMBL" id="FCOX02000029">
    <property type="protein sequence ID" value="SAK91650.1"/>
    <property type="molecule type" value="Genomic_DNA"/>
</dbReference>
<dbReference type="AlphaFoldDB" id="A0A158DBA3"/>
<name>A0A158DBA3_9BURK</name>
<reference evidence="1" key="1">
    <citation type="submission" date="2016-01" db="EMBL/GenBank/DDBJ databases">
        <authorList>
            <person name="Peeters C."/>
        </authorList>
    </citation>
    <scope>NUCLEOTIDE SEQUENCE</scope>
    <source>
        <strain evidence="1">LMG 29321</strain>
    </source>
</reference>
<dbReference type="Proteomes" id="UP000071859">
    <property type="component" value="Unassembled WGS sequence"/>
</dbReference>
<comment type="caution">
    <text evidence="1">The sequence shown here is derived from an EMBL/GenBank/DDBJ whole genome shotgun (WGS) entry which is preliminary data.</text>
</comment>
<proteinExistence type="predicted"/>
<evidence type="ECO:0000313" key="1">
    <source>
        <dbReference type="EMBL" id="SAK91650.1"/>
    </source>
</evidence>
<organism evidence="1 2">
    <name type="scientific">Caballeronia calidae</name>
    <dbReference type="NCBI Taxonomy" id="1777139"/>
    <lineage>
        <taxon>Bacteria</taxon>
        <taxon>Pseudomonadati</taxon>
        <taxon>Pseudomonadota</taxon>
        <taxon>Betaproteobacteria</taxon>
        <taxon>Burkholderiales</taxon>
        <taxon>Burkholderiaceae</taxon>
        <taxon>Caballeronia</taxon>
    </lineage>
</organism>